<feature type="domain" description="Core-binding (CB)" evidence="13">
    <location>
        <begin position="1"/>
        <end position="87"/>
    </location>
</feature>
<keyword evidence="8 11" id="KW-0238">DNA-binding</keyword>
<dbReference type="PANTHER" id="PTHR30349">
    <property type="entry name" value="PHAGE INTEGRASE-RELATED"/>
    <property type="match status" value="1"/>
</dbReference>
<dbReference type="Pfam" id="PF02899">
    <property type="entry name" value="Phage_int_SAM_1"/>
    <property type="match status" value="1"/>
</dbReference>
<evidence type="ECO:0000256" key="2">
    <source>
        <dbReference type="ARBA" id="ARBA00006657"/>
    </source>
</evidence>
<dbReference type="InterPro" id="IPR023009">
    <property type="entry name" value="Tyrosine_recombinase_XerC/XerD"/>
</dbReference>
<feature type="domain" description="Tyr recombinase" evidence="12">
    <location>
        <begin position="108"/>
        <end position="288"/>
    </location>
</feature>
<evidence type="ECO:0000256" key="5">
    <source>
        <dbReference type="ARBA" id="ARBA00022618"/>
    </source>
</evidence>
<evidence type="ECO:0000259" key="13">
    <source>
        <dbReference type="PROSITE" id="PS51900"/>
    </source>
</evidence>
<comment type="function">
    <text evidence="11">Site-specific tyrosine recombinase, which acts by catalyzing the cutting and rejoining of the recombining DNA molecules. The XerC-XerD complex is essential to convert dimers of the bacterial chromosome into monomers to permit their segregation at cell division. It also contributes to the segregational stability of plasmids.</text>
</comment>
<comment type="similarity">
    <text evidence="2 11">Belongs to the 'phage' integrase family. XerC subfamily.</text>
</comment>
<evidence type="ECO:0000256" key="8">
    <source>
        <dbReference type="ARBA" id="ARBA00023125"/>
    </source>
</evidence>
<reference evidence="15" key="1">
    <citation type="submission" date="2017-05" db="EMBL/GenBank/DDBJ databases">
        <authorList>
            <person name="Sharma S."/>
            <person name="Sidhu C."/>
            <person name="Pinnaka A.K."/>
        </authorList>
    </citation>
    <scope>NUCLEOTIDE SEQUENCE [LARGE SCALE GENOMIC DNA]</scope>
    <source>
        <strain evidence="15">AK93</strain>
    </source>
</reference>
<dbReference type="PROSITE" id="PS51898">
    <property type="entry name" value="TYR_RECOMBINASE"/>
    <property type="match status" value="1"/>
</dbReference>
<dbReference type="InterPro" id="IPR004107">
    <property type="entry name" value="Integrase_SAM-like_N"/>
</dbReference>
<keyword evidence="6 11" id="KW-0159">Chromosome partition</keyword>
<accession>A0A3E0X246</accession>
<evidence type="ECO:0000259" key="12">
    <source>
        <dbReference type="PROSITE" id="PS51898"/>
    </source>
</evidence>
<dbReference type="GO" id="GO:0006313">
    <property type="term" value="P:DNA transposition"/>
    <property type="evidence" value="ECO:0007669"/>
    <property type="project" value="UniProtKB-UniRule"/>
</dbReference>
<feature type="active site" evidence="11">
    <location>
        <position position="147"/>
    </location>
</feature>
<dbReference type="GO" id="GO:0003677">
    <property type="term" value="F:DNA binding"/>
    <property type="evidence" value="ECO:0007669"/>
    <property type="project" value="UniProtKB-UniRule"/>
</dbReference>
<dbReference type="GO" id="GO:0009037">
    <property type="term" value="F:tyrosine-based site-specific recombinase activity"/>
    <property type="evidence" value="ECO:0007669"/>
    <property type="project" value="UniProtKB-UniRule"/>
</dbReference>
<dbReference type="GO" id="GO:0051301">
    <property type="term" value="P:cell division"/>
    <property type="evidence" value="ECO:0007669"/>
    <property type="project" value="UniProtKB-UniRule"/>
</dbReference>
<name>A0A3E0X246_9GAMM</name>
<keyword evidence="9 11" id="KW-0233">DNA recombination</keyword>
<evidence type="ECO:0000313" key="15">
    <source>
        <dbReference type="Proteomes" id="UP000256763"/>
    </source>
</evidence>
<dbReference type="InterPro" id="IPR011010">
    <property type="entry name" value="DNA_brk_join_enz"/>
</dbReference>
<comment type="caution">
    <text evidence="14">The sequence shown here is derived from an EMBL/GenBank/DDBJ whole genome shotgun (WGS) entry which is preliminary data.</text>
</comment>
<dbReference type="GO" id="GO:0005737">
    <property type="term" value="C:cytoplasm"/>
    <property type="evidence" value="ECO:0007669"/>
    <property type="project" value="UniProtKB-SubCell"/>
</dbReference>
<proteinExistence type="inferred from homology"/>
<protein>
    <recommendedName>
        <fullName evidence="3 11">Tyrosine recombinase XerC</fullName>
    </recommendedName>
</protein>
<evidence type="ECO:0000256" key="4">
    <source>
        <dbReference type="ARBA" id="ARBA00022490"/>
    </source>
</evidence>
<dbReference type="InterPro" id="IPR010998">
    <property type="entry name" value="Integrase_recombinase_N"/>
</dbReference>
<feature type="active site" evidence="11">
    <location>
        <position position="266"/>
    </location>
</feature>
<keyword evidence="15" id="KW-1185">Reference proteome</keyword>
<dbReference type="InterPro" id="IPR011931">
    <property type="entry name" value="Recomb_XerC"/>
</dbReference>
<dbReference type="GO" id="GO:0007059">
    <property type="term" value="P:chromosome segregation"/>
    <property type="evidence" value="ECO:0007669"/>
    <property type="project" value="UniProtKB-UniRule"/>
</dbReference>
<dbReference type="Pfam" id="PF00589">
    <property type="entry name" value="Phage_integrase"/>
    <property type="match status" value="1"/>
</dbReference>
<dbReference type="InterPro" id="IPR050090">
    <property type="entry name" value="Tyrosine_recombinase_XerCD"/>
</dbReference>
<feature type="active site" description="O-(3'-phospho-DNA)-tyrosine intermediate" evidence="11">
    <location>
        <position position="275"/>
    </location>
</feature>
<dbReference type="Proteomes" id="UP000256763">
    <property type="component" value="Unassembled WGS sequence"/>
</dbReference>
<evidence type="ECO:0000256" key="3">
    <source>
        <dbReference type="ARBA" id="ARBA00015804"/>
    </source>
</evidence>
<comment type="subcellular location">
    <subcellularLocation>
        <location evidence="1 11">Cytoplasm</location>
    </subcellularLocation>
</comment>
<evidence type="ECO:0000256" key="9">
    <source>
        <dbReference type="ARBA" id="ARBA00023172"/>
    </source>
</evidence>
<keyword evidence="7 11" id="KW-0229">DNA integration</keyword>
<dbReference type="InterPro" id="IPR044068">
    <property type="entry name" value="CB"/>
</dbReference>
<evidence type="ECO:0000256" key="11">
    <source>
        <dbReference type="HAMAP-Rule" id="MF_01808"/>
    </source>
</evidence>
<dbReference type="PANTHER" id="PTHR30349:SF81">
    <property type="entry name" value="TYROSINE RECOMBINASE XERC"/>
    <property type="match status" value="1"/>
</dbReference>
<keyword evidence="5 11" id="KW-0132">Cell division</keyword>
<dbReference type="Gene3D" id="1.10.443.10">
    <property type="entry name" value="Intergrase catalytic core"/>
    <property type="match status" value="1"/>
</dbReference>
<evidence type="ECO:0000256" key="7">
    <source>
        <dbReference type="ARBA" id="ARBA00022908"/>
    </source>
</evidence>
<dbReference type="InterPro" id="IPR013762">
    <property type="entry name" value="Integrase-like_cat_sf"/>
</dbReference>
<feature type="active site" evidence="11">
    <location>
        <position position="171"/>
    </location>
</feature>
<feature type="active site" evidence="11">
    <location>
        <position position="240"/>
    </location>
</feature>
<dbReference type="NCBIfam" id="NF001399">
    <property type="entry name" value="PRK00283.1"/>
    <property type="match status" value="1"/>
</dbReference>
<sequence length="301" mass="33969">MSATGWLQRFDDYLHYERRVSPLTRKHYARDLAQFDTYRERLGLRDWSEFDSQHIRRFIAERHRGGLSGRSIQRLLAAIRSFYRYLLREGQATFDPAADIRPPKSPRRLPKALDVDETGGLLQAADDDPLTVRDRAIAELIYSSGLRLAELVAINVNDVAAGTQELTVTGKGQKMRTVPVGRLALEAIAAWLPLRAGLAASGEQALFVSQQGRRLSPRSVQARLQRLAQVQGLGRPVNPHMLRHSFASHLLQSSGDLRAVQELLGHADISTTQIYTHLDFQHLSQVYDKAHPRAKKSKRNK</sequence>
<dbReference type="EMBL" id="NFZW01000004">
    <property type="protein sequence ID" value="RFA38263.1"/>
    <property type="molecule type" value="Genomic_DNA"/>
</dbReference>
<dbReference type="Gene3D" id="1.10.150.130">
    <property type="match status" value="1"/>
</dbReference>
<evidence type="ECO:0000256" key="6">
    <source>
        <dbReference type="ARBA" id="ARBA00022829"/>
    </source>
</evidence>
<dbReference type="NCBIfam" id="TIGR02224">
    <property type="entry name" value="recomb_XerC"/>
    <property type="match status" value="1"/>
</dbReference>
<dbReference type="AlphaFoldDB" id="A0A3E0X246"/>
<dbReference type="CDD" id="cd00798">
    <property type="entry name" value="INT_XerDC_C"/>
    <property type="match status" value="1"/>
</dbReference>
<organism evidence="14 15">
    <name type="scientific">Alkalilimnicola ehrlichii</name>
    <dbReference type="NCBI Taxonomy" id="351052"/>
    <lineage>
        <taxon>Bacteria</taxon>
        <taxon>Pseudomonadati</taxon>
        <taxon>Pseudomonadota</taxon>
        <taxon>Gammaproteobacteria</taxon>
        <taxon>Chromatiales</taxon>
        <taxon>Ectothiorhodospiraceae</taxon>
        <taxon>Alkalilimnicola</taxon>
    </lineage>
</organism>
<keyword evidence="4 11" id="KW-0963">Cytoplasm</keyword>
<keyword evidence="10 11" id="KW-0131">Cell cycle</keyword>
<dbReference type="RefSeq" id="WP_116347569.1">
    <property type="nucleotide sequence ID" value="NZ_NFZW01000004.1"/>
</dbReference>
<dbReference type="SUPFAM" id="SSF56349">
    <property type="entry name" value="DNA breaking-rejoining enzymes"/>
    <property type="match status" value="1"/>
</dbReference>
<dbReference type="PROSITE" id="PS51900">
    <property type="entry name" value="CB"/>
    <property type="match status" value="1"/>
</dbReference>
<dbReference type="InterPro" id="IPR002104">
    <property type="entry name" value="Integrase_catalytic"/>
</dbReference>
<comment type="subunit">
    <text evidence="11">Forms a cyclic heterotetrameric complex composed of two molecules of XerC and two molecules of XerD.</text>
</comment>
<dbReference type="HAMAP" id="MF_01808">
    <property type="entry name" value="Recomb_XerC_XerD"/>
    <property type="match status" value="1"/>
</dbReference>
<evidence type="ECO:0000313" key="14">
    <source>
        <dbReference type="EMBL" id="RFA38263.1"/>
    </source>
</evidence>
<evidence type="ECO:0000256" key="10">
    <source>
        <dbReference type="ARBA" id="ARBA00023306"/>
    </source>
</evidence>
<evidence type="ECO:0000256" key="1">
    <source>
        <dbReference type="ARBA" id="ARBA00004496"/>
    </source>
</evidence>
<feature type="active site" evidence="11">
    <location>
        <position position="243"/>
    </location>
</feature>
<gene>
    <name evidence="11" type="primary">xerC</name>
    <name evidence="14" type="ORF">CAL65_05350</name>
</gene>